<keyword evidence="1" id="KW-0472">Membrane</keyword>
<evidence type="ECO:0000313" key="2">
    <source>
        <dbReference type="EMBL" id="GBF44354.1"/>
    </source>
</evidence>
<gene>
    <name evidence="2" type="ORF">LPTSP2_36570</name>
</gene>
<proteinExistence type="predicted"/>
<reference evidence="3" key="1">
    <citation type="journal article" date="2019" name="Microbiol. Immunol.">
        <title>Molecular and phenotypic characterization of Leptospira johnsonii sp. nov., Leptospira ellinghausenii sp. nov. and Leptospira ryugenii sp. nov. isolated from soil and water in Japan.</title>
        <authorList>
            <person name="Masuzawa T."/>
            <person name="Saito M."/>
            <person name="Nakao R."/>
            <person name="Nikaido Y."/>
            <person name="Matsumoto M."/>
            <person name="Ogawa M."/>
            <person name="Yokoyama M."/>
            <person name="Hidaka Y."/>
            <person name="Tomita J."/>
            <person name="Sakakibara K."/>
            <person name="Suzuki K."/>
            <person name="Yasuda S."/>
            <person name="Sato H."/>
            <person name="Yamaguchi M."/>
            <person name="Yoshida S.I."/>
            <person name="Koizumi N."/>
            <person name="Kawamura Y."/>
        </authorList>
    </citation>
    <scope>NUCLEOTIDE SEQUENCE [LARGE SCALE GENOMIC DNA]</scope>
    <source>
        <strain evidence="3">E18</strain>
    </source>
</reference>
<evidence type="ECO:0000256" key="1">
    <source>
        <dbReference type="SAM" id="Phobius"/>
    </source>
</evidence>
<dbReference type="Proteomes" id="UP000245206">
    <property type="component" value="Unassembled WGS sequence"/>
</dbReference>
<comment type="caution">
    <text evidence="2">The sequence shown here is derived from an EMBL/GenBank/DDBJ whole genome shotgun (WGS) entry which is preliminary data.</text>
</comment>
<name>A0A2P2DIA0_9LEPT</name>
<keyword evidence="3" id="KW-1185">Reference proteome</keyword>
<dbReference type="NCBIfam" id="NF047432">
    <property type="entry name" value="LA_3334_fam"/>
    <property type="match status" value="1"/>
</dbReference>
<sequence>MKLRDYFIKLKTTIFFSSFLSTYKLRFSNKTGSLIRWLCLFLSFFFATILYGAEIEFASGQKFLGKIISEDERSILFQFQGKDYRIPKSELTKNEKDKSGSDFSISLSRIVLYDKSQLIGYLIEEDQDHIILQTQIGFVNVEKSKIEKSELNREKNFPPPKKYLVSSLESLNTFVGLGYGIYRSSNLDITLNQLNLNIEPAYLDWKGFGRIGLQLDGIWGVSSEYKVNMINGIVYYYSHYQFQQNPLLDFYGKVGFGGNYVNTIAEDRNRSGLNPLAMLELGWQGYKLNDFQLRLGINTFCAFETSSTVCFSGPTIQGMLKF</sequence>
<feature type="transmembrane region" description="Helical" evidence="1">
    <location>
        <begin position="35"/>
        <end position="53"/>
    </location>
</feature>
<dbReference type="EMBL" id="BFAZ01000011">
    <property type="protein sequence ID" value="GBF44354.1"/>
    <property type="molecule type" value="Genomic_DNA"/>
</dbReference>
<organism evidence="2 3">
    <name type="scientific">Leptospira ellinghausenii</name>
    <dbReference type="NCBI Taxonomy" id="1917822"/>
    <lineage>
        <taxon>Bacteria</taxon>
        <taxon>Pseudomonadati</taxon>
        <taxon>Spirochaetota</taxon>
        <taxon>Spirochaetia</taxon>
        <taxon>Leptospirales</taxon>
        <taxon>Leptospiraceae</taxon>
        <taxon>Leptospira</taxon>
    </lineage>
</organism>
<dbReference type="AlphaFoldDB" id="A0A2P2DIA0"/>
<accession>A0A2P2DIA0</accession>
<keyword evidence="1" id="KW-0812">Transmembrane</keyword>
<evidence type="ECO:0000313" key="3">
    <source>
        <dbReference type="Proteomes" id="UP000245206"/>
    </source>
</evidence>
<protein>
    <submittedName>
        <fullName evidence="2">Uncharacterized protein</fullName>
    </submittedName>
</protein>
<keyword evidence="1" id="KW-1133">Transmembrane helix</keyword>